<dbReference type="InterPro" id="IPR026889">
    <property type="entry name" value="Zn_Tnp"/>
</dbReference>
<dbReference type="Proteomes" id="UP000265955">
    <property type="component" value="Unassembled WGS sequence"/>
</dbReference>
<dbReference type="EMBL" id="QYUO01000002">
    <property type="protein sequence ID" value="RJF95693.1"/>
    <property type="molecule type" value="Genomic_DNA"/>
</dbReference>
<reference evidence="5" key="2">
    <citation type="submission" date="2018-09" db="EMBL/GenBank/DDBJ databases">
        <authorList>
            <person name="Zhu H."/>
        </authorList>
    </citation>
    <scope>NUCLEOTIDE SEQUENCE [LARGE SCALE GENOMIC DNA]</scope>
    <source>
        <strain evidence="5">K1R23-30</strain>
    </source>
</reference>
<evidence type="ECO:0000313" key="4">
    <source>
        <dbReference type="EMBL" id="RJF95693.1"/>
    </source>
</evidence>
<dbReference type="OrthoDB" id="6979325at2"/>
<evidence type="ECO:0000313" key="5">
    <source>
        <dbReference type="Proteomes" id="UP000265955"/>
    </source>
</evidence>
<dbReference type="PANTHER" id="PTHR37023">
    <property type="entry name" value="TRANSPOSASE"/>
    <property type="match status" value="1"/>
</dbReference>
<dbReference type="InterPro" id="IPR054832">
    <property type="entry name" value="transpos_IS91"/>
</dbReference>
<keyword evidence="5" id="KW-1185">Reference proteome</keyword>
<dbReference type="GO" id="GO:0004803">
    <property type="term" value="F:transposase activity"/>
    <property type="evidence" value="ECO:0007669"/>
    <property type="project" value="InterPro"/>
</dbReference>
<name>A0A3A3FJM0_9BURK</name>
<reference evidence="4" key="1">
    <citation type="submission" date="2018-09" db="EMBL/GenBank/DDBJ databases">
        <authorList>
            <person name="Parvin R."/>
            <person name="Begum J.A."/>
            <person name="Chowdhury E.H."/>
            <person name="Islam M.R."/>
            <person name="Harder T."/>
        </authorList>
    </citation>
    <scope>NUCLEOTIDE SEQUENCE</scope>
    <source>
        <strain evidence="4">K1R23-30</strain>
    </source>
</reference>
<accession>A0A3A3FJM0</accession>
<dbReference type="AlphaFoldDB" id="A0A3A3FJM0"/>
<dbReference type="NCBIfam" id="NF033538">
    <property type="entry name" value="transpos_IS91"/>
    <property type="match status" value="1"/>
</dbReference>
<evidence type="ECO:0000259" key="2">
    <source>
        <dbReference type="Pfam" id="PF14319"/>
    </source>
</evidence>
<feature type="domain" description="Transposase zinc-binding" evidence="2">
    <location>
        <begin position="12"/>
        <end position="101"/>
    </location>
</feature>
<dbReference type="Pfam" id="PF04986">
    <property type="entry name" value="Y2_Tnp"/>
    <property type="match status" value="1"/>
</dbReference>
<gene>
    <name evidence="3" type="ORF">D3871_17645</name>
    <name evidence="4" type="ORF">D3871_20145</name>
</gene>
<dbReference type="RefSeq" id="WP_119770415.1">
    <property type="nucleotide sequence ID" value="NZ_QYUO01000002.1"/>
</dbReference>
<protein>
    <submittedName>
        <fullName evidence="4">IS91 family transposase</fullName>
    </submittedName>
</protein>
<dbReference type="InterPro" id="IPR007069">
    <property type="entry name" value="Transposase_32"/>
</dbReference>
<comment type="caution">
    <text evidence="4">The sequence shown here is derived from an EMBL/GenBank/DDBJ whole genome shotgun (WGS) entry which is preliminary data.</text>
</comment>
<proteinExistence type="predicted"/>
<dbReference type="EMBL" id="QYUO01000002">
    <property type="protein sequence ID" value="RJF95264.1"/>
    <property type="molecule type" value="Genomic_DNA"/>
</dbReference>
<evidence type="ECO:0000313" key="3">
    <source>
        <dbReference type="EMBL" id="RJF95264.1"/>
    </source>
</evidence>
<organism evidence="4 5">
    <name type="scientific">Noviherbaspirillum saxi</name>
    <dbReference type="NCBI Taxonomy" id="2320863"/>
    <lineage>
        <taxon>Bacteria</taxon>
        <taxon>Pseudomonadati</taxon>
        <taxon>Pseudomonadota</taxon>
        <taxon>Betaproteobacteria</taxon>
        <taxon>Burkholderiales</taxon>
        <taxon>Oxalobacteraceae</taxon>
        <taxon>Noviherbaspirillum</taxon>
    </lineage>
</organism>
<dbReference type="GO" id="GO:0003677">
    <property type="term" value="F:DNA binding"/>
    <property type="evidence" value="ECO:0007669"/>
    <property type="project" value="InterPro"/>
</dbReference>
<evidence type="ECO:0000259" key="1">
    <source>
        <dbReference type="Pfam" id="PF04986"/>
    </source>
</evidence>
<sequence>MAGCGRTELADIFRLHGQGYLATHALARSQAKAWRAIVSCRTPALGGHVDQCAACGTTRHVYHSCRNRHCPRCQTRAKEQWIANRHRELLPVPYTHLVFTIPHALNGVASHHFRAITDILFASAAATLTAFGGNPRWLGGKLAFSLVLHTWSQSLMRHLHVHALVASGALTPDGQWVSSRRGFLFPVKALSKVFRGKFIDALTQAREQGRLNQDANTSDAAWRQLLRELRRHDWVVYAKQPLGGPAQVLEYLARYTHRVAISHERLVSMANGTVAFRVRDNANPGKKRIERLPAQQFIGRFLLHVLPLGFKRIRHYGILASVHKHRQLARCRQALAAPEPDAAIIETVDAFLRRVTGQALACCPHCGQPAMRLMEVVAPSRWHACSTGPP</sequence>
<feature type="domain" description="Transposase IS801/IS1294" evidence="1">
    <location>
        <begin position="146"/>
        <end position="324"/>
    </location>
</feature>
<dbReference type="GO" id="GO:0006313">
    <property type="term" value="P:DNA transposition"/>
    <property type="evidence" value="ECO:0007669"/>
    <property type="project" value="InterPro"/>
</dbReference>
<dbReference type="PANTHER" id="PTHR37023:SF1">
    <property type="entry name" value="ISSOD25 TRANSPOSASE TNPA_ISSOD25"/>
    <property type="match status" value="1"/>
</dbReference>
<dbReference type="Pfam" id="PF14319">
    <property type="entry name" value="Zn_Tnp_IS91"/>
    <property type="match status" value="1"/>
</dbReference>